<dbReference type="Proteomes" id="UP000285456">
    <property type="component" value="Unassembled WGS sequence"/>
</dbReference>
<dbReference type="EMBL" id="QWEH01000019">
    <property type="protein sequence ID" value="RHW29811.1"/>
    <property type="molecule type" value="Genomic_DNA"/>
</dbReference>
<feature type="domain" description="CdaR GGDEF-like" evidence="3">
    <location>
        <begin position="178"/>
        <end position="300"/>
    </location>
</feature>
<proteinExistence type="inferred from homology"/>
<reference evidence="4 5" key="1">
    <citation type="journal article" date="2007" name="Int. J. Syst. Evol. Microbiol.">
        <title>Oceanobacillus profundus sp. nov., isolated from a deep-sea sediment core.</title>
        <authorList>
            <person name="Kim Y.G."/>
            <person name="Choi D.H."/>
            <person name="Hyun S."/>
            <person name="Cho B.C."/>
        </authorList>
    </citation>
    <scope>NUCLEOTIDE SEQUENCE [LARGE SCALE GENOMIC DNA]</scope>
    <source>
        <strain evidence="4 5">DSM 18246</strain>
    </source>
</reference>
<protein>
    <submittedName>
        <fullName evidence="4">PucR family transcriptional regulator</fullName>
    </submittedName>
</protein>
<dbReference type="InterPro" id="IPR042070">
    <property type="entry name" value="PucR_C-HTH_sf"/>
</dbReference>
<evidence type="ECO:0000313" key="5">
    <source>
        <dbReference type="Proteomes" id="UP000285456"/>
    </source>
</evidence>
<dbReference type="InterPro" id="IPR029016">
    <property type="entry name" value="GAF-like_dom_sf"/>
</dbReference>
<dbReference type="Pfam" id="PF17853">
    <property type="entry name" value="GGDEF_2"/>
    <property type="match status" value="1"/>
</dbReference>
<evidence type="ECO:0000256" key="1">
    <source>
        <dbReference type="ARBA" id="ARBA00006754"/>
    </source>
</evidence>
<accession>A0A417YB71</accession>
<evidence type="ECO:0000259" key="3">
    <source>
        <dbReference type="Pfam" id="PF17853"/>
    </source>
</evidence>
<dbReference type="Gene3D" id="1.10.10.2840">
    <property type="entry name" value="PucR C-terminal helix-turn-helix domain"/>
    <property type="match status" value="1"/>
</dbReference>
<dbReference type="PANTHER" id="PTHR33744">
    <property type="entry name" value="CARBOHYDRATE DIACID REGULATOR"/>
    <property type="match status" value="1"/>
</dbReference>
<dbReference type="PANTHER" id="PTHR33744:SF1">
    <property type="entry name" value="DNA-BINDING TRANSCRIPTIONAL ACTIVATOR ADER"/>
    <property type="match status" value="1"/>
</dbReference>
<feature type="domain" description="PucR C-terminal helix-turn-helix" evidence="2">
    <location>
        <begin position="356"/>
        <end position="412"/>
    </location>
</feature>
<comment type="similarity">
    <text evidence="1">Belongs to the CdaR family.</text>
</comment>
<dbReference type="OrthoDB" id="9792148at2"/>
<name>A0A417YB71_9BACI</name>
<comment type="caution">
    <text evidence="4">The sequence shown here is derived from an EMBL/GenBank/DDBJ whole genome shotgun (WGS) entry which is preliminary data.</text>
</comment>
<dbReference type="InterPro" id="IPR025736">
    <property type="entry name" value="PucR_C-HTH_dom"/>
</dbReference>
<organism evidence="4 5">
    <name type="scientific">Oceanobacillus profundus</name>
    <dbReference type="NCBI Taxonomy" id="372463"/>
    <lineage>
        <taxon>Bacteria</taxon>
        <taxon>Bacillati</taxon>
        <taxon>Bacillota</taxon>
        <taxon>Bacilli</taxon>
        <taxon>Bacillales</taxon>
        <taxon>Bacillaceae</taxon>
        <taxon>Oceanobacillus</taxon>
    </lineage>
</organism>
<gene>
    <name evidence="4" type="ORF">D1B32_20080</name>
</gene>
<sequence>MRDKTNHLELLKSRMNEEFDSADQLADWIGEIFECPITIEDSNHHVVSYSKHKENIDEARIGTIMNRKVPDNVINGLWKKGVMSKLIDQDEAVVIPQINEIGLGNRVAISIREKNEILGFIWAHTGNKKLGKDELELLQEVAKQVRKLFFKHPKRNRKSEESYNDLFWQLLTGQIKDTDKLNQQAKQLNVQLEGELAVVVIRFEDQITEQIEKYAYYLAETQLQVKSLFRLFDSHEFIVLVRHHRKKEDPAYLLGEFIKQIIEKISNQLALKNVNGSAGIFYGEAKQINESYKQALSVLNLKEKYAKDLKGIYLYEDLGVYQFIEELFAIQKASKSRKNKYIERLRSYDKKHHTSLTDSLQAYLNCDCNVYQTAKELFIHPNTMNYRLKRIREVAMLDLKDPKQKTLVYLDFIMERMHEG</sequence>
<dbReference type="Gene3D" id="3.30.450.40">
    <property type="match status" value="1"/>
</dbReference>
<dbReference type="Pfam" id="PF13556">
    <property type="entry name" value="HTH_30"/>
    <property type="match status" value="1"/>
</dbReference>
<dbReference type="InterPro" id="IPR051448">
    <property type="entry name" value="CdaR-like_regulators"/>
</dbReference>
<dbReference type="RefSeq" id="WP_118890288.1">
    <property type="nucleotide sequence ID" value="NZ_JAMAWL010000005.1"/>
</dbReference>
<dbReference type="InterPro" id="IPR041522">
    <property type="entry name" value="CdaR_GGDEF"/>
</dbReference>
<evidence type="ECO:0000313" key="4">
    <source>
        <dbReference type="EMBL" id="RHW29811.1"/>
    </source>
</evidence>
<evidence type="ECO:0000259" key="2">
    <source>
        <dbReference type="Pfam" id="PF13556"/>
    </source>
</evidence>
<dbReference type="AlphaFoldDB" id="A0A417YB71"/>
<keyword evidence="5" id="KW-1185">Reference proteome</keyword>